<sequence length="261" mass="29001">MDNRDGLNDETLQNLPSGTALSWGIVKQGKRGPKGELSIKQIVDAAVGIADQDGLSAVSMSRVAQTLGYTTMSLYRYITSKDDLLLLMQDAVCDIPIPPEDENQDWRDGMREYVRACMDVFVKHPWYGDIPVTGVPVTPNILKLIDWVLRNMRSFPLNDFEKMSILLLLSSYGRSIGLIKADMNKAVNAGAGPDAFSGLPYSAALKLLVKPEQYPDLYPIVMSGIYAGEKEAENPIVNDLEFGLDRILDGIEQYLEQKRNQ</sequence>
<keyword evidence="1" id="KW-0805">Transcription regulation</keyword>
<evidence type="ECO:0000313" key="6">
    <source>
        <dbReference type="EMBL" id="MFC5652475.1"/>
    </source>
</evidence>
<dbReference type="Proteomes" id="UP001596047">
    <property type="component" value="Unassembled WGS sequence"/>
</dbReference>
<dbReference type="EMBL" id="JBHSOW010000097">
    <property type="protein sequence ID" value="MFC5652475.1"/>
    <property type="molecule type" value="Genomic_DNA"/>
</dbReference>
<feature type="domain" description="HTH tetR-type" evidence="5">
    <location>
        <begin position="36"/>
        <end position="96"/>
    </location>
</feature>
<organism evidence="6 7">
    <name type="scientific">Paenibacillus solisilvae</name>
    <dbReference type="NCBI Taxonomy" id="2486751"/>
    <lineage>
        <taxon>Bacteria</taxon>
        <taxon>Bacillati</taxon>
        <taxon>Bacillota</taxon>
        <taxon>Bacilli</taxon>
        <taxon>Bacillales</taxon>
        <taxon>Paenibacillaceae</taxon>
        <taxon>Paenibacillus</taxon>
    </lineage>
</organism>
<dbReference type="PANTHER" id="PTHR30055">
    <property type="entry name" value="HTH-TYPE TRANSCRIPTIONAL REGULATOR RUTR"/>
    <property type="match status" value="1"/>
</dbReference>
<evidence type="ECO:0000313" key="7">
    <source>
        <dbReference type="Proteomes" id="UP001596047"/>
    </source>
</evidence>
<dbReference type="InterPro" id="IPR004111">
    <property type="entry name" value="Repressor_TetR_C"/>
</dbReference>
<gene>
    <name evidence="6" type="ORF">ACFPYJ_25830</name>
</gene>
<evidence type="ECO:0000256" key="3">
    <source>
        <dbReference type="ARBA" id="ARBA00023163"/>
    </source>
</evidence>
<keyword evidence="7" id="KW-1185">Reference proteome</keyword>
<dbReference type="InterPro" id="IPR036271">
    <property type="entry name" value="Tet_transcr_reg_TetR-rel_C_sf"/>
</dbReference>
<dbReference type="Pfam" id="PF00440">
    <property type="entry name" value="TetR_N"/>
    <property type="match status" value="1"/>
</dbReference>
<evidence type="ECO:0000259" key="5">
    <source>
        <dbReference type="PROSITE" id="PS50977"/>
    </source>
</evidence>
<dbReference type="SUPFAM" id="SSF46689">
    <property type="entry name" value="Homeodomain-like"/>
    <property type="match status" value="1"/>
</dbReference>
<feature type="DNA-binding region" description="H-T-H motif" evidence="4">
    <location>
        <begin position="59"/>
        <end position="78"/>
    </location>
</feature>
<dbReference type="InterPro" id="IPR009057">
    <property type="entry name" value="Homeodomain-like_sf"/>
</dbReference>
<dbReference type="SUPFAM" id="SSF48498">
    <property type="entry name" value="Tetracyclin repressor-like, C-terminal domain"/>
    <property type="match status" value="1"/>
</dbReference>
<dbReference type="RefSeq" id="WP_379191117.1">
    <property type="nucleotide sequence ID" value="NZ_JBHSOW010000097.1"/>
</dbReference>
<evidence type="ECO:0000256" key="4">
    <source>
        <dbReference type="PROSITE-ProRule" id="PRU00335"/>
    </source>
</evidence>
<proteinExistence type="predicted"/>
<dbReference type="PROSITE" id="PS50977">
    <property type="entry name" value="HTH_TETR_2"/>
    <property type="match status" value="1"/>
</dbReference>
<name>A0ABW0W3P9_9BACL</name>
<dbReference type="Gene3D" id="1.10.10.60">
    <property type="entry name" value="Homeodomain-like"/>
    <property type="match status" value="1"/>
</dbReference>
<dbReference type="InterPro" id="IPR050109">
    <property type="entry name" value="HTH-type_TetR-like_transc_reg"/>
</dbReference>
<protein>
    <submittedName>
        <fullName evidence="6">TetR/AcrR family transcriptional regulator</fullName>
    </submittedName>
</protein>
<comment type="caution">
    <text evidence="6">The sequence shown here is derived from an EMBL/GenBank/DDBJ whole genome shotgun (WGS) entry which is preliminary data.</text>
</comment>
<evidence type="ECO:0000256" key="1">
    <source>
        <dbReference type="ARBA" id="ARBA00023015"/>
    </source>
</evidence>
<reference evidence="7" key="1">
    <citation type="journal article" date="2019" name="Int. J. Syst. Evol. Microbiol.">
        <title>The Global Catalogue of Microorganisms (GCM) 10K type strain sequencing project: providing services to taxonomists for standard genome sequencing and annotation.</title>
        <authorList>
            <consortium name="The Broad Institute Genomics Platform"/>
            <consortium name="The Broad Institute Genome Sequencing Center for Infectious Disease"/>
            <person name="Wu L."/>
            <person name="Ma J."/>
        </authorList>
    </citation>
    <scope>NUCLEOTIDE SEQUENCE [LARGE SCALE GENOMIC DNA]</scope>
    <source>
        <strain evidence="7">CGMCC 1.3240</strain>
    </source>
</reference>
<dbReference type="Pfam" id="PF02909">
    <property type="entry name" value="TetR_C_1"/>
    <property type="match status" value="1"/>
</dbReference>
<dbReference type="PANTHER" id="PTHR30055:SF151">
    <property type="entry name" value="TRANSCRIPTIONAL REGULATORY PROTEIN"/>
    <property type="match status" value="1"/>
</dbReference>
<keyword evidence="3" id="KW-0804">Transcription</keyword>
<keyword evidence="2 4" id="KW-0238">DNA-binding</keyword>
<dbReference type="InterPro" id="IPR001647">
    <property type="entry name" value="HTH_TetR"/>
</dbReference>
<accession>A0ABW0W3P9</accession>
<dbReference type="Gene3D" id="1.10.357.10">
    <property type="entry name" value="Tetracycline Repressor, domain 2"/>
    <property type="match status" value="1"/>
</dbReference>
<evidence type="ECO:0000256" key="2">
    <source>
        <dbReference type="ARBA" id="ARBA00023125"/>
    </source>
</evidence>